<feature type="signal peptide" evidence="5">
    <location>
        <begin position="1"/>
        <end position="22"/>
    </location>
</feature>
<dbReference type="GO" id="GO:0030288">
    <property type="term" value="C:outer membrane-bounded periplasmic space"/>
    <property type="evidence" value="ECO:0007669"/>
    <property type="project" value="InterPro"/>
</dbReference>
<name>A0A084UEQ0_9HYPH</name>
<gene>
    <name evidence="6" type="ORF">EL18_02484</name>
</gene>
<keyword evidence="7" id="KW-1185">Reference proteome</keyword>
<dbReference type="NCBIfam" id="NF037995">
    <property type="entry name" value="TRAP_S1"/>
    <property type="match status" value="1"/>
</dbReference>
<comment type="similarity">
    <text evidence="2">Belongs to the bacterial solute-binding protein 7 family.</text>
</comment>
<evidence type="ECO:0000256" key="2">
    <source>
        <dbReference type="ARBA" id="ARBA00009023"/>
    </source>
</evidence>
<dbReference type="EMBL" id="JMQM01000001">
    <property type="protein sequence ID" value="KFB11436.1"/>
    <property type="molecule type" value="Genomic_DNA"/>
</dbReference>
<keyword evidence="4 5" id="KW-0732">Signal</keyword>
<dbReference type="RefSeq" id="WP_036484706.1">
    <property type="nucleotide sequence ID" value="NZ_JMQM01000001.1"/>
</dbReference>
<evidence type="ECO:0000256" key="3">
    <source>
        <dbReference type="ARBA" id="ARBA00022448"/>
    </source>
</evidence>
<dbReference type="PANTHER" id="PTHR33376">
    <property type="match status" value="1"/>
</dbReference>
<dbReference type="InterPro" id="IPR038404">
    <property type="entry name" value="TRAP_DctP_sf"/>
</dbReference>
<evidence type="ECO:0000313" key="7">
    <source>
        <dbReference type="Proteomes" id="UP000053675"/>
    </source>
</evidence>
<sequence length="325" mass="35546">MKKLAILAATAAATIFALGAQAAETLKFAHVYEVGTPYHEAALKAAEELEKRTEGRYTMEVFPASSLGKEDALNEGLSLGTVDVIYTGAGFASAVYGPLAISDFPFTLRGYAHWKAYGQSDLFKELSEGYQNASGNSIVALTYYGARHVTANKAIKTPDDMKGLKIRVPNAPAYMLFPQATGANPTPMAFSEVYLALQQGVVDAQENPLPTIKFKKFYEVQSDISLTGHVVNSLVTVISGMRMASLAEEDLATLTEVLQESAAWASQEILSQEESLADWFRSEGLNVHEVDRKPFQEMVEPFLVSEDMPWEPSIYERLQAIPDAE</sequence>
<dbReference type="OrthoDB" id="9803763at2"/>
<dbReference type="PATRIC" id="fig|472175.3.peg.2477"/>
<keyword evidence="3" id="KW-0813">Transport</keyword>
<dbReference type="Proteomes" id="UP000053675">
    <property type="component" value="Unassembled WGS sequence"/>
</dbReference>
<protein>
    <submittedName>
        <fullName evidence="6">TRAP dicarboxylate transporter subunit DctP</fullName>
    </submittedName>
</protein>
<comment type="subcellular location">
    <subcellularLocation>
        <location evidence="1">Cell envelope</location>
    </subcellularLocation>
</comment>
<dbReference type="Pfam" id="PF03480">
    <property type="entry name" value="DctP"/>
    <property type="match status" value="1"/>
</dbReference>
<dbReference type="Gene3D" id="3.40.190.170">
    <property type="entry name" value="Bacterial extracellular solute-binding protein, family 7"/>
    <property type="match status" value="1"/>
</dbReference>
<dbReference type="SUPFAM" id="SSF53850">
    <property type="entry name" value="Periplasmic binding protein-like II"/>
    <property type="match status" value="1"/>
</dbReference>
<dbReference type="PANTHER" id="PTHR33376:SF4">
    <property type="entry name" value="SIALIC ACID-BINDING PERIPLASMIC PROTEIN SIAP"/>
    <property type="match status" value="1"/>
</dbReference>
<dbReference type="InterPro" id="IPR018389">
    <property type="entry name" value="DctP_fam"/>
</dbReference>
<dbReference type="eggNOG" id="COG1638">
    <property type="taxonomic scope" value="Bacteria"/>
</dbReference>
<evidence type="ECO:0000313" key="6">
    <source>
        <dbReference type="EMBL" id="KFB11436.1"/>
    </source>
</evidence>
<evidence type="ECO:0000256" key="4">
    <source>
        <dbReference type="ARBA" id="ARBA00022729"/>
    </source>
</evidence>
<dbReference type="NCBIfam" id="TIGR00787">
    <property type="entry name" value="dctP"/>
    <property type="match status" value="1"/>
</dbReference>
<dbReference type="InterPro" id="IPR004682">
    <property type="entry name" value="TRAP_DctP"/>
</dbReference>
<organism evidence="6 7">
    <name type="scientific">Nitratireductor basaltis</name>
    <dbReference type="NCBI Taxonomy" id="472175"/>
    <lineage>
        <taxon>Bacteria</taxon>
        <taxon>Pseudomonadati</taxon>
        <taxon>Pseudomonadota</taxon>
        <taxon>Alphaproteobacteria</taxon>
        <taxon>Hyphomicrobiales</taxon>
        <taxon>Phyllobacteriaceae</taxon>
        <taxon>Nitratireductor</taxon>
    </lineage>
</organism>
<dbReference type="CDD" id="cd13672">
    <property type="entry name" value="PBP2_TRAP_Siap"/>
    <property type="match status" value="1"/>
</dbReference>
<dbReference type="AlphaFoldDB" id="A0A084UEQ0"/>
<evidence type="ECO:0000256" key="5">
    <source>
        <dbReference type="SAM" id="SignalP"/>
    </source>
</evidence>
<dbReference type="STRING" id="472175.EL18_02484"/>
<dbReference type="GO" id="GO:0055085">
    <property type="term" value="P:transmembrane transport"/>
    <property type="evidence" value="ECO:0007669"/>
    <property type="project" value="InterPro"/>
</dbReference>
<comment type="caution">
    <text evidence="6">The sequence shown here is derived from an EMBL/GenBank/DDBJ whole genome shotgun (WGS) entry which is preliminary data.</text>
</comment>
<accession>A0A084UEQ0</accession>
<dbReference type="PIRSF" id="PIRSF006470">
    <property type="entry name" value="DctB"/>
    <property type="match status" value="1"/>
</dbReference>
<feature type="chain" id="PRO_5001783390" evidence="5">
    <location>
        <begin position="23"/>
        <end position="325"/>
    </location>
</feature>
<evidence type="ECO:0000256" key="1">
    <source>
        <dbReference type="ARBA" id="ARBA00004196"/>
    </source>
</evidence>
<proteinExistence type="inferred from homology"/>
<reference evidence="6 7" key="1">
    <citation type="submission" date="2014-05" db="EMBL/GenBank/DDBJ databases">
        <title>Draft Genome Sequence of Nitratireductor basaltis Strain UMTGB225, A Marine Bacterium Isolated from Green Barrel Tunicate.</title>
        <authorList>
            <person name="Gan H.Y."/>
        </authorList>
    </citation>
    <scope>NUCLEOTIDE SEQUENCE [LARGE SCALE GENOMIC DNA]</scope>
    <source>
        <strain evidence="6 7">UMTGB225</strain>
    </source>
</reference>